<gene>
    <name evidence="1" type="ORF">CEXT_267761</name>
</gene>
<dbReference type="Proteomes" id="UP001054945">
    <property type="component" value="Unassembled WGS sequence"/>
</dbReference>
<evidence type="ECO:0000313" key="1">
    <source>
        <dbReference type="EMBL" id="GIZ04533.1"/>
    </source>
</evidence>
<comment type="caution">
    <text evidence="1">The sequence shown here is derived from an EMBL/GenBank/DDBJ whole genome shotgun (WGS) entry which is preliminary data.</text>
</comment>
<evidence type="ECO:0000313" key="2">
    <source>
        <dbReference type="Proteomes" id="UP001054945"/>
    </source>
</evidence>
<protein>
    <submittedName>
        <fullName evidence="1">Uncharacterized protein</fullName>
    </submittedName>
</protein>
<dbReference type="AlphaFoldDB" id="A0AAV4YBL8"/>
<accession>A0AAV4YBL8</accession>
<organism evidence="1 2">
    <name type="scientific">Caerostris extrusa</name>
    <name type="common">Bark spider</name>
    <name type="synonym">Caerostris bankana</name>
    <dbReference type="NCBI Taxonomy" id="172846"/>
    <lineage>
        <taxon>Eukaryota</taxon>
        <taxon>Metazoa</taxon>
        <taxon>Ecdysozoa</taxon>
        <taxon>Arthropoda</taxon>
        <taxon>Chelicerata</taxon>
        <taxon>Arachnida</taxon>
        <taxon>Araneae</taxon>
        <taxon>Araneomorphae</taxon>
        <taxon>Entelegynae</taxon>
        <taxon>Araneoidea</taxon>
        <taxon>Araneidae</taxon>
        <taxon>Caerostris</taxon>
    </lineage>
</organism>
<proteinExistence type="predicted"/>
<dbReference type="EMBL" id="BPLR01019099">
    <property type="protein sequence ID" value="GIZ04533.1"/>
    <property type="molecule type" value="Genomic_DNA"/>
</dbReference>
<keyword evidence="2" id="KW-1185">Reference proteome</keyword>
<sequence length="88" mass="9849">MNCHPIFSSAYHTFGEFKHTLTNETTKYSEKSLEMPIVASQNANFNPMIPTCQNSVTQPTQPLASFASLSSDVHLEMLSFSMDTLYPN</sequence>
<reference evidence="1 2" key="1">
    <citation type="submission" date="2021-06" db="EMBL/GenBank/DDBJ databases">
        <title>Caerostris extrusa draft genome.</title>
        <authorList>
            <person name="Kono N."/>
            <person name="Arakawa K."/>
        </authorList>
    </citation>
    <scope>NUCLEOTIDE SEQUENCE [LARGE SCALE GENOMIC DNA]</scope>
</reference>
<name>A0AAV4YBL8_CAEEX</name>